<dbReference type="OrthoDB" id="4548938at2"/>
<dbReference type="InterPro" id="IPR035959">
    <property type="entry name" value="RutC-like_sf"/>
</dbReference>
<dbReference type="CDD" id="cd02199">
    <property type="entry name" value="YjgF_YER057c_UK114_like_1"/>
    <property type="match status" value="1"/>
</dbReference>
<gene>
    <name evidence="2" type="ORF">BN12_80009</name>
</gene>
<dbReference type="InterPro" id="IPR013813">
    <property type="entry name" value="Endoribo_LPSP/chorism_mut-like"/>
</dbReference>
<organism evidence="2 3">
    <name type="scientific">Nostocoides japonicum T1-X7</name>
    <dbReference type="NCBI Taxonomy" id="1194083"/>
    <lineage>
        <taxon>Bacteria</taxon>
        <taxon>Bacillati</taxon>
        <taxon>Actinomycetota</taxon>
        <taxon>Actinomycetes</taxon>
        <taxon>Micrococcales</taxon>
        <taxon>Intrasporangiaceae</taxon>
        <taxon>Nostocoides</taxon>
    </lineage>
</organism>
<feature type="domain" description="Endoribonuclease L-PSP/chorismate mutase-like" evidence="1">
    <location>
        <begin position="9"/>
        <end position="146"/>
    </location>
</feature>
<accession>A0A077M1P1</accession>
<sequence>MTSAGTATTRLREQGFELPAVPAARTGSYEQFRQVGTIIHVAGQLPTIDGDLLARGLLGADVDIALGQRLARIAAVNCLAVGAAAVGSLDRLRLVQMLVFVASTPDFGDHATVADGATRLLLDVLGEDGAHARTAIGVAGLPRNSPVEIQMICTWSPTP</sequence>
<protein>
    <recommendedName>
        <fullName evidence="1">Endoribonuclease L-PSP/chorismate mutase-like domain-containing protein</fullName>
    </recommendedName>
</protein>
<name>A0A077M1P1_9MICO</name>
<dbReference type="RefSeq" id="WP_048549820.1">
    <property type="nucleotide sequence ID" value="NZ_HF570958.1"/>
</dbReference>
<evidence type="ECO:0000313" key="3">
    <source>
        <dbReference type="Proteomes" id="UP000035721"/>
    </source>
</evidence>
<evidence type="ECO:0000259" key="1">
    <source>
        <dbReference type="Pfam" id="PF14588"/>
    </source>
</evidence>
<comment type="caution">
    <text evidence="2">The sequence shown here is derived from an EMBL/GenBank/DDBJ whole genome shotgun (WGS) entry which is preliminary data.</text>
</comment>
<reference evidence="2 3" key="1">
    <citation type="journal article" date="2013" name="ISME J.">
        <title>A metabolic model for members of the genus Tetrasphaera involved in enhanced biological phosphorus removal.</title>
        <authorList>
            <person name="Kristiansen R."/>
            <person name="Nguyen H.T.T."/>
            <person name="Saunders A.M."/>
            <person name="Nielsen J.L."/>
            <person name="Wimmer R."/>
            <person name="Le V.Q."/>
            <person name="McIlroy S.J."/>
            <person name="Petrovski S."/>
            <person name="Seviour R.J."/>
            <person name="Calteau A."/>
            <person name="Nielsen K.L."/>
            <person name="Nielsen P.H."/>
        </authorList>
    </citation>
    <scope>NUCLEOTIDE SEQUENCE [LARGE SCALE GENOMIC DNA]</scope>
    <source>
        <strain evidence="2 3">T1-X7</strain>
    </source>
</reference>
<dbReference type="PANTHER" id="PTHR43760:SF1">
    <property type="entry name" value="ENDORIBONUCLEASE L-PSP_CHORISMATE MUTASE-LIKE DOMAIN-CONTAINING PROTEIN"/>
    <property type="match status" value="1"/>
</dbReference>
<dbReference type="SUPFAM" id="SSF55298">
    <property type="entry name" value="YjgF-like"/>
    <property type="match status" value="1"/>
</dbReference>
<evidence type="ECO:0000313" key="2">
    <source>
        <dbReference type="EMBL" id="CCH80218.1"/>
    </source>
</evidence>
<dbReference type="STRING" id="1194083.BN12_80009"/>
<dbReference type="Gene3D" id="3.30.1330.40">
    <property type="entry name" value="RutC-like"/>
    <property type="match status" value="1"/>
</dbReference>
<keyword evidence="3" id="KW-1185">Reference proteome</keyword>
<dbReference type="EMBL" id="CAJB01000414">
    <property type="protein sequence ID" value="CCH80218.1"/>
    <property type="molecule type" value="Genomic_DNA"/>
</dbReference>
<dbReference type="Pfam" id="PF14588">
    <property type="entry name" value="YjgF_endoribonc"/>
    <property type="match status" value="1"/>
</dbReference>
<dbReference type="Proteomes" id="UP000035721">
    <property type="component" value="Unassembled WGS sequence"/>
</dbReference>
<dbReference type="AlphaFoldDB" id="A0A077M1P1"/>
<dbReference type="PANTHER" id="PTHR43760">
    <property type="entry name" value="ENDORIBONUCLEASE-RELATED"/>
    <property type="match status" value="1"/>
</dbReference>
<proteinExistence type="predicted"/>